<gene>
    <name evidence="1" type="ORF">AB205_0046590</name>
</gene>
<proteinExistence type="predicted"/>
<sequence>MIPCLKCVYFHTSSFPKSPKTHSVSTCAICHHWVLRMRFGGATRSS</sequence>
<name>A0A2G9RM80_AQUCT</name>
<accession>A0A2G9RM80</accession>
<protein>
    <submittedName>
        <fullName evidence="1">Uncharacterized protein</fullName>
    </submittedName>
</protein>
<evidence type="ECO:0000313" key="2">
    <source>
        <dbReference type="Proteomes" id="UP000228934"/>
    </source>
</evidence>
<keyword evidence="2" id="KW-1185">Reference proteome</keyword>
<organism evidence="1 2">
    <name type="scientific">Aquarana catesbeiana</name>
    <name type="common">American bullfrog</name>
    <name type="synonym">Rana catesbeiana</name>
    <dbReference type="NCBI Taxonomy" id="8400"/>
    <lineage>
        <taxon>Eukaryota</taxon>
        <taxon>Metazoa</taxon>
        <taxon>Chordata</taxon>
        <taxon>Craniata</taxon>
        <taxon>Vertebrata</taxon>
        <taxon>Euteleostomi</taxon>
        <taxon>Amphibia</taxon>
        <taxon>Batrachia</taxon>
        <taxon>Anura</taxon>
        <taxon>Neobatrachia</taxon>
        <taxon>Ranoidea</taxon>
        <taxon>Ranidae</taxon>
        <taxon>Aquarana</taxon>
    </lineage>
</organism>
<reference evidence="2" key="1">
    <citation type="journal article" date="2017" name="Nat. Commun.">
        <title>The North American bullfrog draft genome provides insight into hormonal regulation of long noncoding RNA.</title>
        <authorList>
            <person name="Hammond S.A."/>
            <person name="Warren R.L."/>
            <person name="Vandervalk B.P."/>
            <person name="Kucuk E."/>
            <person name="Khan H."/>
            <person name="Gibb E.A."/>
            <person name="Pandoh P."/>
            <person name="Kirk H."/>
            <person name="Zhao Y."/>
            <person name="Jones M."/>
            <person name="Mungall A.J."/>
            <person name="Coope R."/>
            <person name="Pleasance S."/>
            <person name="Moore R.A."/>
            <person name="Holt R.A."/>
            <person name="Round J.M."/>
            <person name="Ohora S."/>
            <person name="Walle B.V."/>
            <person name="Veldhoen N."/>
            <person name="Helbing C.C."/>
            <person name="Birol I."/>
        </authorList>
    </citation>
    <scope>NUCLEOTIDE SEQUENCE [LARGE SCALE GENOMIC DNA]</scope>
</reference>
<dbReference type="AlphaFoldDB" id="A0A2G9RM80"/>
<dbReference type="Proteomes" id="UP000228934">
    <property type="component" value="Unassembled WGS sequence"/>
</dbReference>
<dbReference type="EMBL" id="KV940934">
    <property type="protein sequence ID" value="PIO28371.1"/>
    <property type="molecule type" value="Genomic_DNA"/>
</dbReference>
<evidence type="ECO:0000313" key="1">
    <source>
        <dbReference type="EMBL" id="PIO28371.1"/>
    </source>
</evidence>